<dbReference type="AlphaFoldDB" id="A0A4R5Q574"/>
<gene>
    <name evidence="4" type="ORF">E2C06_35450</name>
</gene>
<keyword evidence="4" id="KW-0645">Protease</keyword>
<evidence type="ECO:0000259" key="3">
    <source>
        <dbReference type="PROSITE" id="PS50240"/>
    </source>
</evidence>
<feature type="region of interest" description="Disordered" evidence="2">
    <location>
        <begin position="1"/>
        <end position="31"/>
    </location>
</feature>
<dbReference type="InterPro" id="IPR009003">
    <property type="entry name" value="Peptidase_S1_PA"/>
</dbReference>
<dbReference type="SMART" id="SM00020">
    <property type="entry name" value="Tryp_SPc"/>
    <property type="match status" value="1"/>
</dbReference>
<evidence type="ECO:0000313" key="5">
    <source>
        <dbReference type="Proteomes" id="UP000295096"/>
    </source>
</evidence>
<dbReference type="OrthoDB" id="267336at2"/>
<dbReference type="InterPro" id="IPR001254">
    <property type="entry name" value="Trypsin_dom"/>
</dbReference>
<keyword evidence="4" id="KW-0378">Hydrolase</keyword>
<reference evidence="4 5" key="1">
    <citation type="journal article" date="2016" name="J. Microbiol.">
        <title>Dankookia rubra gen. nov., sp. nov., an alphaproteobacterium isolated from sediment of a shallow stream.</title>
        <authorList>
            <person name="Kim W.H."/>
            <person name="Kim D.H."/>
            <person name="Kang K."/>
            <person name="Ahn T.Y."/>
        </authorList>
    </citation>
    <scope>NUCLEOTIDE SEQUENCE [LARGE SCALE GENOMIC DNA]</scope>
    <source>
        <strain evidence="4 5">JCM30602</strain>
    </source>
</reference>
<name>A0A4R5Q574_9PROT</name>
<dbReference type="Gene3D" id="2.40.10.10">
    <property type="entry name" value="Trypsin-like serine proteases"/>
    <property type="match status" value="2"/>
</dbReference>
<dbReference type="EMBL" id="SMSJ01000189">
    <property type="protein sequence ID" value="TDH57896.1"/>
    <property type="molecule type" value="Genomic_DNA"/>
</dbReference>
<dbReference type="InterPro" id="IPR050966">
    <property type="entry name" value="Glutamyl_endopeptidase"/>
</dbReference>
<feature type="domain" description="Peptidase S1" evidence="3">
    <location>
        <begin position="15"/>
        <end position="228"/>
    </location>
</feature>
<evidence type="ECO:0000313" key="4">
    <source>
        <dbReference type="EMBL" id="TDH57896.1"/>
    </source>
</evidence>
<evidence type="ECO:0000256" key="2">
    <source>
        <dbReference type="SAM" id="MobiDB-lite"/>
    </source>
</evidence>
<dbReference type="PANTHER" id="PTHR15462">
    <property type="entry name" value="SERINE PROTEASE"/>
    <property type="match status" value="1"/>
</dbReference>
<dbReference type="InterPro" id="IPR018114">
    <property type="entry name" value="TRYPSIN_HIS"/>
</dbReference>
<evidence type="ECO:0000256" key="1">
    <source>
        <dbReference type="ARBA" id="ARBA00022729"/>
    </source>
</evidence>
<dbReference type="GO" id="GO:0006508">
    <property type="term" value="P:proteolysis"/>
    <property type="evidence" value="ECO:0007669"/>
    <property type="project" value="UniProtKB-KW"/>
</dbReference>
<dbReference type="PROSITE" id="PS50240">
    <property type="entry name" value="TRYPSIN_DOM"/>
    <property type="match status" value="1"/>
</dbReference>
<dbReference type="InterPro" id="IPR043504">
    <property type="entry name" value="Peptidase_S1_PA_chymotrypsin"/>
</dbReference>
<dbReference type="PANTHER" id="PTHR15462:SF8">
    <property type="entry name" value="SERINE PROTEASE"/>
    <property type="match status" value="1"/>
</dbReference>
<keyword evidence="5" id="KW-1185">Reference proteome</keyword>
<dbReference type="Proteomes" id="UP000295096">
    <property type="component" value="Unassembled WGS sequence"/>
</dbReference>
<protein>
    <submittedName>
        <fullName evidence="4">Trypsin-like serine protease</fullName>
    </submittedName>
</protein>
<dbReference type="GO" id="GO:0004252">
    <property type="term" value="F:serine-type endopeptidase activity"/>
    <property type="evidence" value="ECO:0007669"/>
    <property type="project" value="InterPro"/>
</dbReference>
<proteinExistence type="predicted"/>
<organism evidence="4 5">
    <name type="scientific">Dankookia rubra</name>
    <dbReference type="NCBI Taxonomy" id="1442381"/>
    <lineage>
        <taxon>Bacteria</taxon>
        <taxon>Pseudomonadati</taxon>
        <taxon>Pseudomonadota</taxon>
        <taxon>Alphaproteobacteria</taxon>
        <taxon>Acetobacterales</taxon>
        <taxon>Roseomonadaceae</taxon>
        <taxon>Dankookia</taxon>
    </lineage>
</organism>
<dbReference type="PROSITE" id="PS00134">
    <property type="entry name" value="TRYPSIN_HIS"/>
    <property type="match status" value="1"/>
</dbReference>
<dbReference type="SUPFAM" id="SSF50494">
    <property type="entry name" value="Trypsin-like serine proteases"/>
    <property type="match status" value="1"/>
</dbReference>
<sequence length="228" mass="23452">MAAAQPAAERPRLPGIGAADPRRPVDLGQPPWRALGRVQQDLGKRCSGALVGPRLVLTAAHCLVAPRSGNLVRPESLHFLLAYDRGRFAGHGRVTGFEVAPGYRPDGRGPRGADWALLSLDAPLGTPDRVLPLLAMPPAPRTPLMLGGYQQDRPEMLLADTGCHAIGMAQGGTLLLHDCAGTHGASGAPVLAQGPDGRWAVAGVTSGGLAEVAMGVAVAAQGFAAALR</sequence>
<comment type="caution">
    <text evidence="4">The sequence shown here is derived from an EMBL/GenBank/DDBJ whole genome shotgun (WGS) entry which is preliminary data.</text>
</comment>
<dbReference type="Pfam" id="PF00089">
    <property type="entry name" value="Trypsin"/>
    <property type="match status" value="1"/>
</dbReference>
<keyword evidence="1" id="KW-0732">Signal</keyword>
<accession>A0A4R5Q574</accession>